<dbReference type="EMBL" id="JACHNC010000001">
    <property type="protein sequence ID" value="MBB4746810.1"/>
    <property type="molecule type" value="Genomic_DNA"/>
</dbReference>
<evidence type="ECO:0000256" key="3">
    <source>
        <dbReference type="SAM" id="MobiDB-lite"/>
    </source>
</evidence>
<keyword evidence="4" id="KW-0472">Membrane</keyword>
<dbReference type="Proteomes" id="UP000590511">
    <property type="component" value="Unassembled WGS sequence"/>
</dbReference>
<keyword evidence="4" id="KW-1133">Transmembrane helix</keyword>
<accession>A0A7W7HA38</accession>
<gene>
    <name evidence="6" type="ORF">Alo02nite_17740</name>
    <name evidence="7" type="ORF">BJ964_000971</name>
</gene>
<comment type="caution">
    <text evidence="7">The sequence shown here is derived from an EMBL/GenBank/DDBJ whole genome shotgun (WGS) entry which is preliminary data.</text>
</comment>
<evidence type="ECO:0000313" key="9">
    <source>
        <dbReference type="Proteomes" id="UP000631312"/>
    </source>
</evidence>
<dbReference type="AlphaFoldDB" id="A0A7W7HA38"/>
<proteinExistence type="predicted"/>
<dbReference type="GO" id="GO:0008758">
    <property type="term" value="F:UDP-2,3-diacylglucosamine hydrolase activity"/>
    <property type="evidence" value="ECO:0007669"/>
    <property type="project" value="TreeGrafter"/>
</dbReference>
<dbReference type="InterPro" id="IPR004843">
    <property type="entry name" value="Calcineurin-like_PHP"/>
</dbReference>
<evidence type="ECO:0000313" key="7">
    <source>
        <dbReference type="EMBL" id="MBB4746810.1"/>
    </source>
</evidence>
<keyword evidence="1" id="KW-0479">Metal-binding</keyword>
<feature type="region of interest" description="Disordered" evidence="3">
    <location>
        <begin position="546"/>
        <end position="584"/>
    </location>
</feature>
<keyword evidence="9" id="KW-1185">Reference proteome</keyword>
<dbReference type="Pfam" id="PF00149">
    <property type="entry name" value="Metallophos"/>
    <property type="match status" value="1"/>
</dbReference>
<organism evidence="7 8">
    <name type="scientific">Actinoplanes lobatus</name>
    <dbReference type="NCBI Taxonomy" id="113568"/>
    <lineage>
        <taxon>Bacteria</taxon>
        <taxon>Bacillati</taxon>
        <taxon>Actinomycetota</taxon>
        <taxon>Actinomycetes</taxon>
        <taxon>Micromonosporales</taxon>
        <taxon>Micromonosporaceae</taxon>
        <taxon>Actinoplanes</taxon>
    </lineage>
</organism>
<sequence>MSEAPTNQEPPGQSGRRRAATLVGSVARPFRAAAAQLRSSAWFAGLSRALAGPLRTGAGFFRAATGLTGRAVRHRWYRRLRVAAAIGLTAVIGSMIGVMLFARSDLNVGPFSAEMSVTPSVHGGTEVNIPPLGSLHLDSHRGPVHLRVDLGSLDQSRTEALIDNPAAISTAGERAVDEVVTGVARLGLRTMGLAVLSTLILAALIFRDTRRTAAAGLTALVVTGGSLGLAAATLRPDSISEPRYEGLLVNAPAVVGDARRIADNYGRYSEQLQAILGNVSRVYSTISALPVYEPAGNTTRLLHVSDLHLNPTSWGLIRTVVDTFEIDAVIDTGDMVDWGSSAETSFVASIPSVQVPYIYVRGNHDSMAIQAAVARQSNAVVLDDALTEIDGLTIAGIGDPQFTPDKSETNAAGDESGPELLTAAGDRLAQTIRDSGKKVDIALVHDPAMAQPLSGVVPLVLAGHLHRRVVSTLPAPTAPPPGPSTSASPAPSASTAPPPTFTTRLMVEGSTGGAGLRGLEGEDATPLSLSVLYFDENHELKAYDDIQLGGTGESNVEMQRNVIGLEPEPTPTPTPSLSPAQPSR</sequence>
<reference evidence="7 8" key="1">
    <citation type="submission" date="2020-08" db="EMBL/GenBank/DDBJ databases">
        <title>Sequencing the genomes of 1000 actinobacteria strains.</title>
        <authorList>
            <person name="Klenk H.-P."/>
        </authorList>
    </citation>
    <scope>NUCLEOTIDE SEQUENCE [LARGE SCALE GENOMIC DNA]</scope>
    <source>
        <strain evidence="7 8">DSM 43150</strain>
    </source>
</reference>
<dbReference type="Gene3D" id="3.60.21.10">
    <property type="match status" value="1"/>
</dbReference>
<evidence type="ECO:0000256" key="2">
    <source>
        <dbReference type="ARBA" id="ARBA00022801"/>
    </source>
</evidence>
<evidence type="ECO:0000313" key="8">
    <source>
        <dbReference type="Proteomes" id="UP000590511"/>
    </source>
</evidence>
<feature type="transmembrane region" description="Helical" evidence="4">
    <location>
        <begin position="186"/>
        <end position="206"/>
    </location>
</feature>
<dbReference type="InterPro" id="IPR029052">
    <property type="entry name" value="Metallo-depent_PP-like"/>
</dbReference>
<feature type="domain" description="Calcineurin-like phosphoesterase" evidence="5">
    <location>
        <begin position="300"/>
        <end position="467"/>
    </location>
</feature>
<dbReference type="GO" id="GO:0046872">
    <property type="term" value="F:metal ion binding"/>
    <property type="evidence" value="ECO:0007669"/>
    <property type="project" value="UniProtKB-KW"/>
</dbReference>
<feature type="region of interest" description="Disordered" evidence="3">
    <location>
        <begin position="472"/>
        <end position="520"/>
    </location>
</feature>
<keyword evidence="4" id="KW-0812">Transmembrane</keyword>
<reference evidence="6 9" key="2">
    <citation type="submission" date="2021-01" db="EMBL/GenBank/DDBJ databases">
        <title>Whole genome shotgun sequence of Actinoplanes lobatus NBRC 12513.</title>
        <authorList>
            <person name="Komaki H."/>
            <person name="Tamura T."/>
        </authorList>
    </citation>
    <scope>NUCLEOTIDE SEQUENCE [LARGE SCALE GENOMIC DNA]</scope>
    <source>
        <strain evidence="6 9">NBRC 12513</strain>
    </source>
</reference>
<evidence type="ECO:0000256" key="1">
    <source>
        <dbReference type="ARBA" id="ARBA00022723"/>
    </source>
</evidence>
<feature type="compositionally biased region" description="Low complexity" evidence="3">
    <location>
        <begin position="484"/>
        <end position="495"/>
    </location>
</feature>
<protein>
    <submittedName>
        <fullName evidence="6">Membrane protein</fullName>
    </submittedName>
    <submittedName>
        <fullName evidence="7">Putative phosphodiesterase</fullName>
    </submittedName>
</protein>
<evidence type="ECO:0000313" key="6">
    <source>
        <dbReference type="EMBL" id="GIE38876.1"/>
    </source>
</evidence>
<dbReference type="Proteomes" id="UP000631312">
    <property type="component" value="Unassembled WGS sequence"/>
</dbReference>
<dbReference type="GO" id="GO:0009245">
    <property type="term" value="P:lipid A biosynthetic process"/>
    <property type="evidence" value="ECO:0007669"/>
    <property type="project" value="TreeGrafter"/>
</dbReference>
<dbReference type="PANTHER" id="PTHR31302">
    <property type="entry name" value="TRANSMEMBRANE PROTEIN WITH METALLOPHOSPHOESTERASE DOMAIN-RELATED"/>
    <property type="match status" value="1"/>
</dbReference>
<keyword evidence="2" id="KW-0378">Hydrolase</keyword>
<feature type="transmembrane region" description="Helical" evidence="4">
    <location>
        <begin position="80"/>
        <end position="102"/>
    </location>
</feature>
<dbReference type="EMBL" id="BOMP01000027">
    <property type="protein sequence ID" value="GIE38876.1"/>
    <property type="molecule type" value="Genomic_DNA"/>
</dbReference>
<feature type="region of interest" description="Disordered" evidence="3">
    <location>
        <begin position="398"/>
        <end position="418"/>
    </location>
</feature>
<dbReference type="PANTHER" id="PTHR31302:SF31">
    <property type="entry name" value="PHOSPHODIESTERASE YAEI"/>
    <property type="match status" value="1"/>
</dbReference>
<dbReference type="RefSeq" id="WP_229806567.1">
    <property type="nucleotide sequence ID" value="NZ_BOMP01000027.1"/>
</dbReference>
<dbReference type="GO" id="GO:0016020">
    <property type="term" value="C:membrane"/>
    <property type="evidence" value="ECO:0007669"/>
    <property type="project" value="GOC"/>
</dbReference>
<feature type="transmembrane region" description="Helical" evidence="4">
    <location>
        <begin position="213"/>
        <end position="234"/>
    </location>
</feature>
<evidence type="ECO:0000256" key="4">
    <source>
        <dbReference type="SAM" id="Phobius"/>
    </source>
</evidence>
<dbReference type="InterPro" id="IPR051158">
    <property type="entry name" value="Metallophosphoesterase_sf"/>
</dbReference>
<dbReference type="SUPFAM" id="SSF56300">
    <property type="entry name" value="Metallo-dependent phosphatases"/>
    <property type="match status" value="1"/>
</dbReference>
<evidence type="ECO:0000259" key="5">
    <source>
        <dbReference type="Pfam" id="PF00149"/>
    </source>
</evidence>
<name>A0A7W7HA38_9ACTN</name>